<comment type="function">
    <text evidence="8">This protein is part of the stalk that links CF(0) to CF(1). It either transmits conformational changes from CF(0) to CF(1) or is implicated in proton conduction.</text>
</comment>
<evidence type="ECO:0000256" key="2">
    <source>
        <dbReference type="ARBA" id="ARBA00022448"/>
    </source>
</evidence>
<keyword evidence="5 8" id="KW-0472">Membrane</keyword>
<proteinExistence type="inferred from homology"/>
<sequence length="181" mass="20313">MSGSAVAKRYAKALFEVALEKNLLDQVEKDLQLIAETFSSTPELIEWLNHPATDTAKKKEFFSSVFTQVTELVKNLLFLLADRHRENIVAEISAEYKHLANEAKGMAEAIVTTAFPMTEEDKKELVETFQPIVGKTLQIKEVVDSDILGGVIVQVGDRLYDGSLRTKLTRFQERLKGTRIG</sequence>
<reference evidence="9 10" key="1">
    <citation type="submission" date="2016-10" db="EMBL/GenBank/DDBJ databases">
        <authorList>
            <person name="de Groot N.N."/>
        </authorList>
    </citation>
    <scope>NUCLEOTIDE SEQUENCE [LARGE SCALE GENOMIC DNA]</scope>
    <source>
        <strain evidence="9 10">DSM 46701</strain>
    </source>
</reference>
<dbReference type="InterPro" id="IPR000711">
    <property type="entry name" value="ATPase_OSCP/dsu"/>
</dbReference>
<dbReference type="Pfam" id="PF00213">
    <property type="entry name" value="OSCP"/>
    <property type="match status" value="1"/>
</dbReference>
<dbReference type="GO" id="GO:0046933">
    <property type="term" value="F:proton-transporting ATP synthase activity, rotational mechanism"/>
    <property type="evidence" value="ECO:0007669"/>
    <property type="project" value="UniProtKB-UniRule"/>
</dbReference>
<accession>A0A1H8BAJ9</accession>
<keyword evidence="7 8" id="KW-0066">ATP synthesis</keyword>
<dbReference type="STRING" id="1173111.SAMN05444955_10287"/>
<dbReference type="AlphaFoldDB" id="A0A1H8BAJ9"/>
<dbReference type="InterPro" id="IPR026015">
    <property type="entry name" value="ATP_synth_OSCP/delta_N_sf"/>
</dbReference>
<keyword evidence="6 8" id="KW-0139">CF(1)</keyword>
<evidence type="ECO:0000313" key="10">
    <source>
        <dbReference type="Proteomes" id="UP000199695"/>
    </source>
</evidence>
<evidence type="ECO:0000256" key="4">
    <source>
        <dbReference type="ARBA" id="ARBA00023065"/>
    </source>
</evidence>
<dbReference type="HAMAP" id="MF_01416">
    <property type="entry name" value="ATP_synth_delta_bact"/>
    <property type="match status" value="1"/>
</dbReference>
<dbReference type="InterPro" id="IPR020781">
    <property type="entry name" value="ATPase_OSCP/d_CS"/>
</dbReference>
<dbReference type="NCBIfam" id="NF004403">
    <property type="entry name" value="PRK05758.2-4"/>
    <property type="match status" value="1"/>
</dbReference>
<comment type="function">
    <text evidence="8">F(1)F(0) ATP synthase produces ATP from ADP in the presence of a proton or sodium gradient. F-type ATPases consist of two structural domains, F(1) containing the extramembraneous catalytic core and F(0) containing the membrane proton channel, linked together by a central stalk and a peripheral stalk. During catalysis, ATP synthesis in the catalytic domain of F(1) is coupled via a rotary mechanism of the central stalk subunits to proton translocation.</text>
</comment>
<keyword evidence="10" id="KW-1185">Reference proteome</keyword>
<organism evidence="9 10">
    <name type="scientific">Lihuaxuella thermophila</name>
    <dbReference type="NCBI Taxonomy" id="1173111"/>
    <lineage>
        <taxon>Bacteria</taxon>
        <taxon>Bacillati</taxon>
        <taxon>Bacillota</taxon>
        <taxon>Bacilli</taxon>
        <taxon>Bacillales</taxon>
        <taxon>Thermoactinomycetaceae</taxon>
        <taxon>Lihuaxuella</taxon>
    </lineage>
</organism>
<evidence type="ECO:0000256" key="3">
    <source>
        <dbReference type="ARBA" id="ARBA00022781"/>
    </source>
</evidence>
<dbReference type="PROSITE" id="PS00389">
    <property type="entry name" value="ATPASE_DELTA"/>
    <property type="match status" value="1"/>
</dbReference>
<protein>
    <recommendedName>
        <fullName evidence="8">ATP synthase subunit delta</fullName>
    </recommendedName>
    <alternativeName>
        <fullName evidence="8">ATP synthase F(1) sector subunit delta</fullName>
    </alternativeName>
    <alternativeName>
        <fullName evidence="8">F-type ATPase subunit delta</fullName>
        <shortName evidence="8">F-ATPase subunit delta</shortName>
    </alternativeName>
</protein>
<dbReference type="SUPFAM" id="SSF47928">
    <property type="entry name" value="N-terminal domain of the delta subunit of the F1F0-ATP synthase"/>
    <property type="match status" value="1"/>
</dbReference>
<dbReference type="OrthoDB" id="9802471at2"/>
<evidence type="ECO:0000256" key="1">
    <source>
        <dbReference type="ARBA" id="ARBA00004370"/>
    </source>
</evidence>
<dbReference type="NCBIfam" id="NF004402">
    <property type="entry name" value="PRK05758.2-2"/>
    <property type="match status" value="1"/>
</dbReference>
<evidence type="ECO:0000256" key="8">
    <source>
        <dbReference type="HAMAP-Rule" id="MF_01416"/>
    </source>
</evidence>
<dbReference type="Proteomes" id="UP000199695">
    <property type="component" value="Unassembled WGS sequence"/>
</dbReference>
<gene>
    <name evidence="8" type="primary">atpH</name>
    <name evidence="9" type="ORF">SAMN05444955_10287</name>
</gene>
<evidence type="ECO:0000313" key="9">
    <source>
        <dbReference type="EMBL" id="SEM79905.1"/>
    </source>
</evidence>
<dbReference type="GO" id="GO:0005886">
    <property type="term" value="C:plasma membrane"/>
    <property type="evidence" value="ECO:0007669"/>
    <property type="project" value="UniProtKB-SubCell"/>
</dbReference>
<comment type="similarity">
    <text evidence="8">Belongs to the ATPase delta chain family.</text>
</comment>
<dbReference type="GO" id="GO:0045259">
    <property type="term" value="C:proton-transporting ATP synthase complex"/>
    <property type="evidence" value="ECO:0007669"/>
    <property type="project" value="UniProtKB-KW"/>
</dbReference>
<comment type="subcellular location">
    <subcellularLocation>
        <location evidence="8">Cell membrane</location>
        <topology evidence="8">Peripheral membrane protein</topology>
    </subcellularLocation>
    <subcellularLocation>
        <location evidence="1">Membrane</location>
    </subcellularLocation>
</comment>
<evidence type="ECO:0000256" key="7">
    <source>
        <dbReference type="ARBA" id="ARBA00023310"/>
    </source>
</evidence>
<dbReference type="NCBIfam" id="TIGR01145">
    <property type="entry name" value="ATP_synt_delta"/>
    <property type="match status" value="1"/>
</dbReference>
<name>A0A1H8BAJ9_9BACL</name>
<keyword evidence="4 8" id="KW-0406">Ion transport</keyword>
<dbReference type="PRINTS" id="PR00125">
    <property type="entry name" value="ATPASEDELTA"/>
</dbReference>
<keyword evidence="3 8" id="KW-0375">Hydrogen ion transport</keyword>
<dbReference type="RefSeq" id="WP_089964912.1">
    <property type="nucleotide sequence ID" value="NZ_FOCQ01000002.1"/>
</dbReference>
<evidence type="ECO:0000256" key="6">
    <source>
        <dbReference type="ARBA" id="ARBA00023196"/>
    </source>
</evidence>
<evidence type="ECO:0000256" key="5">
    <source>
        <dbReference type="ARBA" id="ARBA00023136"/>
    </source>
</evidence>
<keyword evidence="8" id="KW-1003">Cell membrane</keyword>
<keyword evidence="2 8" id="KW-0813">Transport</keyword>
<dbReference type="PANTHER" id="PTHR11910">
    <property type="entry name" value="ATP SYNTHASE DELTA CHAIN"/>
    <property type="match status" value="1"/>
</dbReference>
<dbReference type="EMBL" id="FOCQ01000002">
    <property type="protein sequence ID" value="SEM79905.1"/>
    <property type="molecule type" value="Genomic_DNA"/>
</dbReference>
<dbReference type="Gene3D" id="1.10.520.20">
    <property type="entry name" value="N-terminal domain of the delta subunit of the F1F0-ATP synthase"/>
    <property type="match status" value="1"/>
</dbReference>